<accession>A0AAD8YE69</accession>
<keyword evidence="2" id="KW-1185">Reference proteome</keyword>
<dbReference type="PANTHER" id="PTHR37231">
    <property type="entry name" value="EXPRESSED PROTEIN"/>
    <property type="match status" value="1"/>
</dbReference>
<reference evidence="1" key="1">
    <citation type="submission" date="2023-06" db="EMBL/GenBank/DDBJ databases">
        <title>Survivors Of The Sea: Transcriptome response of Skeletonema marinoi to long-term dormancy.</title>
        <authorList>
            <person name="Pinder M.I.M."/>
            <person name="Kourtchenko O."/>
            <person name="Robertson E.K."/>
            <person name="Larsson T."/>
            <person name="Maumus F."/>
            <person name="Osuna-Cruz C.M."/>
            <person name="Vancaester E."/>
            <person name="Stenow R."/>
            <person name="Vandepoele K."/>
            <person name="Ploug H."/>
            <person name="Bruchert V."/>
            <person name="Godhe A."/>
            <person name="Topel M."/>
        </authorList>
    </citation>
    <scope>NUCLEOTIDE SEQUENCE</scope>
    <source>
        <strain evidence="1">R05AC</strain>
    </source>
</reference>
<dbReference type="PANTHER" id="PTHR37231:SF2">
    <property type="entry name" value="EXPRESSED PROTEIN"/>
    <property type="match status" value="1"/>
</dbReference>
<proteinExistence type="predicted"/>
<evidence type="ECO:0000313" key="1">
    <source>
        <dbReference type="EMBL" id="KAK1743830.1"/>
    </source>
</evidence>
<protein>
    <submittedName>
        <fullName evidence="1">Uncharacterized protein</fullName>
    </submittedName>
</protein>
<gene>
    <name evidence="1" type="ORF">QTG54_005427</name>
</gene>
<dbReference type="EMBL" id="JATAAI010000008">
    <property type="protein sequence ID" value="KAK1743830.1"/>
    <property type="molecule type" value="Genomic_DNA"/>
</dbReference>
<organism evidence="1 2">
    <name type="scientific">Skeletonema marinoi</name>
    <dbReference type="NCBI Taxonomy" id="267567"/>
    <lineage>
        <taxon>Eukaryota</taxon>
        <taxon>Sar</taxon>
        <taxon>Stramenopiles</taxon>
        <taxon>Ochrophyta</taxon>
        <taxon>Bacillariophyta</taxon>
        <taxon>Coscinodiscophyceae</taxon>
        <taxon>Thalassiosirophycidae</taxon>
        <taxon>Thalassiosirales</taxon>
        <taxon>Skeletonemataceae</taxon>
        <taxon>Skeletonema</taxon>
        <taxon>Skeletonema marinoi-dohrnii complex</taxon>
    </lineage>
</organism>
<evidence type="ECO:0000313" key="2">
    <source>
        <dbReference type="Proteomes" id="UP001224775"/>
    </source>
</evidence>
<sequence length="167" mass="17986">MKTMAKATGMFAAYAAIVVTSAALLLSPSNAFAFSPVTKSIMHPNKMTSTSSRCRFPLHQSLSHNDKSTCSSFLPKKTTSCRRKLHESPTLLGISGLIASTIVLYSESVLFNTGCGLPAGPFGLVGAVEGISYLGVVGLIGFSLYTKVKQEVDFRLDLVAYWELQRE</sequence>
<dbReference type="Proteomes" id="UP001224775">
    <property type="component" value="Unassembled WGS sequence"/>
</dbReference>
<name>A0AAD8YE69_9STRA</name>
<dbReference type="AlphaFoldDB" id="A0AAD8YE69"/>
<comment type="caution">
    <text evidence="1">The sequence shown here is derived from an EMBL/GenBank/DDBJ whole genome shotgun (WGS) entry which is preliminary data.</text>
</comment>